<sequence>MEQPIKSYGVKSNRGRKRDEQELPSEKAAAKRETQRNFRERRMQHIAHLERSVSEFSDILRKKNSDIERLEQENAVLAAANDKLACDNVQLLQRVAENASLQSNNRTSVGTTGCASCAFAAAQMRAMQMRVAAADAECQNYEALLAFRTQVQVAEFTARVIQNNVSLDQDFSMLNEWLDFSGKACLQNSTTVSLLEYSPRTTPEDMFGPPKLEYIRSVFKSAKPLATLKAVDSLLEKFQILTRTYDRIESRKFLVSMLKDWFEIIEVCSDDADRIRALEGWTAFQTINRAQLDQVVINAGMLDLENDETLSKLPATVPVHAADINQKLRSMPCLKGSESLIGQLCIAMLPDPQLIFFDVENWFEDCMGTALVWRNSYSFTQL</sequence>
<proteinExistence type="predicted"/>
<protein>
    <recommendedName>
        <fullName evidence="5">BZIP domain-containing protein</fullName>
    </recommendedName>
</protein>
<dbReference type="AlphaFoldDB" id="A0A507FDF2"/>
<gene>
    <name evidence="3" type="ORF">CcCBS67573_g05120</name>
</gene>
<dbReference type="SUPFAM" id="SSF57959">
    <property type="entry name" value="Leucine zipper domain"/>
    <property type="match status" value="1"/>
</dbReference>
<comment type="caution">
    <text evidence="3">The sequence shown here is derived from an EMBL/GenBank/DDBJ whole genome shotgun (WGS) entry which is preliminary data.</text>
</comment>
<dbReference type="Proteomes" id="UP000320333">
    <property type="component" value="Unassembled WGS sequence"/>
</dbReference>
<organism evidence="3 4">
    <name type="scientific">Chytriomyces confervae</name>
    <dbReference type="NCBI Taxonomy" id="246404"/>
    <lineage>
        <taxon>Eukaryota</taxon>
        <taxon>Fungi</taxon>
        <taxon>Fungi incertae sedis</taxon>
        <taxon>Chytridiomycota</taxon>
        <taxon>Chytridiomycota incertae sedis</taxon>
        <taxon>Chytridiomycetes</taxon>
        <taxon>Chytridiales</taxon>
        <taxon>Chytriomycetaceae</taxon>
        <taxon>Chytriomyces</taxon>
    </lineage>
</organism>
<dbReference type="InterPro" id="IPR046347">
    <property type="entry name" value="bZIP_sf"/>
</dbReference>
<feature type="region of interest" description="Disordered" evidence="2">
    <location>
        <begin position="1"/>
        <end position="37"/>
    </location>
</feature>
<dbReference type="EMBL" id="QEAP01000175">
    <property type="protein sequence ID" value="TPX73610.1"/>
    <property type="molecule type" value="Genomic_DNA"/>
</dbReference>
<evidence type="ECO:0000313" key="4">
    <source>
        <dbReference type="Proteomes" id="UP000320333"/>
    </source>
</evidence>
<evidence type="ECO:0000256" key="1">
    <source>
        <dbReference type="SAM" id="Coils"/>
    </source>
</evidence>
<reference evidence="3 4" key="1">
    <citation type="journal article" date="2019" name="Sci. Rep.">
        <title>Comparative genomics of chytrid fungi reveal insights into the obligate biotrophic and pathogenic lifestyle of Synchytrium endobioticum.</title>
        <authorList>
            <person name="van de Vossenberg B.T.L.H."/>
            <person name="Warris S."/>
            <person name="Nguyen H.D.T."/>
            <person name="van Gent-Pelzer M.P.E."/>
            <person name="Joly D.L."/>
            <person name="van de Geest H.C."/>
            <person name="Bonants P.J.M."/>
            <person name="Smith D.S."/>
            <person name="Levesque C.A."/>
            <person name="van der Lee T.A.J."/>
        </authorList>
    </citation>
    <scope>NUCLEOTIDE SEQUENCE [LARGE SCALE GENOMIC DNA]</scope>
    <source>
        <strain evidence="3 4">CBS 675.73</strain>
    </source>
</reference>
<dbReference type="OrthoDB" id="2130500at2759"/>
<accession>A0A507FDF2</accession>
<keyword evidence="4" id="KW-1185">Reference proteome</keyword>
<dbReference type="GO" id="GO:0003700">
    <property type="term" value="F:DNA-binding transcription factor activity"/>
    <property type="evidence" value="ECO:0007669"/>
    <property type="project" value="InterPro"/>
</dbReference>
<name>A0A507FDF2_9FUNG</name>
<feature type="coiled-coil region" evidence="1">
    <location>
        <begin position="53"/>
        <end position="87"/>
    </location>
</feature>
<evidence type="ECO:0008006" key="5">
    <source>
        <dbReference type="Google" id="ProtNLM"/>
    </source>
</evidence>
<keyword evidence="1" id="KW-0175">Coiled coil</keyword>
<evidence type="ECO:0000256" key="2">
    <source>
        <dbReference type="SAM" id="MobiDB-lite"/>
    </source>
</evidence>
<feature type="compositionally biased region" description="Basic and acidic residues" evidence="2">
    <location>
        <begin position="17"/>
        <end position="37"/>
    </location>
</feature>
<evidence type="ECO:0000313" key="3">
    <source>
        <dbReference type="EMBL" id="TPX73610.1"/>
    </source>
</evidence>
<dbReference type="CDD" id="cd14688">
    <property type="entry name" value="bZIP_YAP"/>
    <property type="match status" value="1"/>
</dbReference>
<dbReference type="Gene3D" id="1.20.5.170">
    <property type="match status" value="1"/>
</dbReference>